<dbReference type="InterPro" id="IPR027417">
    <property type="entry name" value="P-loop_NTPase"/>
</dbReference>
<name>A0ABW1D7Z3_9ACTN</name>
<dbReference type="Gene3D" id="3.40.50.300">
    <property type="entry name" value="P-loop containing nucleotide triphosphate hydrolases"/>
    <property type="match status" value="1"/>
</dbReference>
<dbReference type="SUPFAM" id="SSF48452">
    <property type="entry name" value="TPR-like"/>
    <property type="match status" value="2"/>
</dbReference>
<feature type="region of interest" description="Disordered" evidence="1">
    <location>
        <begin position="56"/>
        <end position="77"/>
    </location>
</feature>
<dbReference type="PANTHER" id="PTHR46082:SF11">
    <property type="entry name" value="AAA+ ATPASE DOMAIN-CONTAINING PROTEIN-RELATED"/>
    <property type="match status" value="1"/>
</dbReference>
<organism evidence="2 3">
    <name type="scientific">Nonomuraea insulae</name>
    <dbReference type="NCBI Taxonomy" id="1616787"/>
    <lineage>
        <taxon>Bacteria</taxon>
        <taxon>Bacillati</taxon>
        <taxon>Actinomycetota</taxon>
        <taxon>Actinomycetes</taxon>
        <taxon>Streptosporangiales</taxon>
        <taxon>Streptosporangiaceae</taxon>
        <taxon>Nonomuraea</taxon>
    </lineage>
</organism>
<evidence type="ECO:0000256" key="1">
    <source>
        <dbReference type="SAM" id="MobiDB-lite"/>
    </source>
</evidence>
<proteinExistence type="predicted"/>
<dbReference type="InterPro" id="IPR053137">
    <property type="entry name" value="NLR-like"/>
</dbReference>
<dbReference type="Gene3D" id="1.25.40.10">
    <property type="entry name" value="Tetratricopeptide repeat domain"/>
    <property type="match status" value="2"/>
</dbReference>
<dbReference type="InterPro" id="IPR011990">
    <property type="entry name" value="TPR-like_helical_dom_sf"/>
</dbReference>
<dbReference type="Pfam" id="PF13424">
    <property type="entry name" value="TPR_12"/>
    <property type="match status" value="1"/>
</dbReference>
<dbReference type="PANTHER" id="PTHR46082">
    <property type="entry name" value="ATP/GTP-BINDING PROTEIN-RELATED"/>
    <property type="match status" value="1"/>
</dbReference>
<gene>
    <name evidence="2" type="ORF">ACFPZ3_59430</name>
</gene>
<dbReference type="SUPFAM" id="SSF52540">
    <property type="entry name" value="P-loop containing nucleoside triphosphate hydrolases"/>
    <property type="match status" value="1"/>
</dbReference>
<comment type="caution">
    <text evidence="2">The sequence shown here is derived from an EMBL/GenBank/DDBJ whole genome shotgun (WGS) entry which is preliminary data.</text>
</comment>
<dbReference type="Pfam" id="PF13374">
    <property type="entry name" value="TPR_10"/>
    <property type="match status" value="3"/>
</dbReference>
<keyword evidence="3" id="KW-1185">Reference proteome</keyword>
<evidence type="ECO:0000313" key="3">
    <source>
        <dbReference type="Proteomes" id="UP001596058"/>
    </source>
</evidence>
<dbReference type="EMBL" id="JBHSPA010000098">
    <property type="protein sequence ID" value="MFC5833884.1"/>
    <property type="molecule type" value="Genomic_DNA"/>
</dbReference>
<dbReference type="RefSeq" id="WP_379523306.1">
    <property type="nucleotide sequence ID" value="NZ_JBHSPA010000098.1"/>
</dbReference>
<sequence>MPRWLKVVIAALLPSVAGVLAWWICVAHELGLDTTGIVVGLVVLLPGTPLAIWAGQAEPGTSPPHAPESDSRPVPAVIGDVPREPKAFQPRSDLSERVDKMFSARHMAVVCALVGGRGVGKTHLAAAYARRCIEQGVPVAWLHAETVEQLHGSVDQMAAELGLRSDLDDSATVTRKVRVWLQERREPYLVMVDNATDPDLLAPLLPSHGRTRVLITTNDHSFERLATLVPVEQFTEAEAVGYLRTRVGGDDGGFRSLAEELDRLPLALGIAAATLVGPPRLSCASYLRRLHATPIEVLLARPRGEPYPTGVAQAIMLSVGQTGPAAAHLLGELSVLSTSGVGFDLLGPQAETALAELGARSLVTFSRSDTTAFVHRLVRRAVHDQAKRDRTLSEMIEAAAQRLCVAVEDVTDQDTWRKFPTIMAVAEHATTLWETVEQVPDDESAQMRTSAQLVLRVRHDVASHLVYLNDGARAIPIAEAVVRGREQLLGAEHPDTLTARHTLAHAFEYAGQAMEAAGLYQRVAAERSRILGDDHPDTLWSRASVAFSYTMAGRASEAVPLLDRIVADQERALEPDHPTLIAARYFQAYTNVEGGRPGRGIRLFQQLIADHERLFDRDYPDTWVVRGQLARAYKVAGRADEAVQLYEHVAGQQARLLGADHPDTLITRHGLAAAYEAVGRTTDALAEYAWVVNRFEAVMGTEQTLTKTARDDLERAHRNLRQG</sequence>
<reference evidence="3" key="1">
    <citation type="journal article" date="2019" name="Int. J. Syst. Evol. Microbiol.">
        <title>The Global Catalogue of Microorganisms (GCM) 10K type strain sequencing project: providing services to taxonomists for standard genome sequencing and annotation.</title>
        <authorList>
            <consortium name="The Broad Institute Genomics Platform"/>
            <consortium name="The Broad Institute Genome Sequencing Center for Infectious Disease"/>
            <person name="Wu L."/>
            <person name="Ma J."/>
        </authorList>
    </citation>
    <scope>NUCLEOTIDE SEQUENCE [LARGE SCALE GENOMIC DNA]</scope>
    <source>
        <strain evidence="3">CCUG 53903</strain>
    </source>
</reference>
<protein>
    <submittedName>
        <fullName evidence="2">Tetratricopeptide repeat protein</fullName>
    </submittedName>
</protein>
<accession>A0ABW1D7Z3</accession>
<dbReference type="Proteomes" id="UP001596058">
    <property type="component" value="Unassembled WGS sequence"/>
</dbReference>
<evidence type="ECO:0000313" key="2">
    <source>
        <dbReference type="EMBL" id="MFC5833884.1"/>
    </source>
</evidence>